<evidence type="ECO:0000313" key="2">
    <source>
        <dbReference type="Proteomes" id="UP000824533"/>
    </source>
</evidence>
<name>A0ACC1DEV5_9NEOP</name>
<gene>
    <name evidence="1" type="ORF">K1T71_002868</name>
</gene>
<comment type="caution">
    <text evidence="1">The sequence shown here is derived from an EMBL/GenBank/DDBJ whole genome shotgun (WGS) entry which is preliminary data.</text>
</comment>
<reference evidence="1 2" key="1">
    <citation type="journal article" date="2021" name="Front. Genet.">
        <title>Chromosome-Level Genome Assembly Reveals Significant Gene Expansion in the Toll and IMD Signaling Pathways of Dendrolimus kikuchii.</title>
        <authorList>
            <person name="Zhou J."/>
            <person name="Wu P."/>
            <person name="Xiong Z."/>
            <person name="Liu N."/>
            <person name="Zhao N."/>
            <person name="Ji M."/>
            <person name="Qiu Y."/>
            <person name="Yang B."/>
        </authorList>
    </citation>
    <scope>NUCLEOTIDE SEQUENCE [LARGE SCALE GENOMIC DNA]</scope>
    <source>
        <strain evidence="1">Ann1</strain>
    </source>
</reference>
<protein>
    <submittedName>
        <fullName evidence="1">Uncharacterized protein</fullName>
    </submittedName>
</protein>
<organism evidence="1 2">
    <name type="scientific">Dendrolimus kikuchii</name>
    <dbReference type="NCBI Taxonomy" id="765133"/>
    <lineage>
        <taxon>Eukaryota</taxon>
        <taxon>Metazoa</taxon>
        <taxon>Ecdysozoa</taxon>
        <taxon>Arthropoda</taxon>
        <taxon>Hexapoda</taxon>
        <taxon>Insecta</taxon>
        <taxon>Pterygota</taxon>
        <taxon>Neoptera</taxon>
        <taxon>Endopterygota</taxon>
        <taxon>Lepidoptera</taxon>
        <taxon>Glossata</taxon>
        <taxon>Ditrysia</taxon>
        <taxon>Bombycoidea</taxon>
        <taxon>Lasiocampidae</taxon>
        <taxon>Dendrolimus</taxon>
    </lineage>
</organism>
<dbReference type="Proteomes" id="UP000824533">
    <property type="component" value="Linkage Group LG04"/>
</dbReference>
<dbReference type="EMBL" id="CM034390">
    <property type="protein sequence ID" value="KAJ0182146.1"/>
    <property type="molecule type" value="Genomic_DNA"/>
</dbReference>
<proteinExistence type="predicted"/>
<sequence>MYIRRSATVKYFLVAYIGAALYCEWLVYIIQPIFWPDLQCNEHDSSCTKILFIADPQIQGDTAVPPPMSYLFNWDSDRYLKSSFSVALNHFKPEILVYLGDLTDEGSIATMKEFNGYVKRLSNIFNVNYEILQVWVPGDNDIGGENEPIKADKVAAFENIFDQPFVIMYRNISFYKVNAITHTIPQYLDTSQSKNYKMVVSHYPITEKRGFVQKVNSALHPNIYFCAHDHDSKYVKQNKDLSKREKTQWLTAANTVLNVPNDESLYEIYVPTCSYRMGTSKIGYGAALLEHENSNLRYTVFWSPTRFPYLFLYLLLLIIALLYCIVFCAARLLHRQAAVVSKGDDKVPLLERI</sequence>
<evidence type="ECO:0000313" key="1">
    <source>
        <dbReference type="EMBL" id="KAJ0182146.1"/>
    </source>
</evidence>
<accession>A0ACC1DEV5</accession>
<keyword evidence="2" id="KW-1185">Reference proteome</keyword>